<dbReference type="InterPro" id="IPR040442">
    <property type="entry name" value="Pyrv_kinase-like_dom_sf"/>
</dbReference>
<keyword evidence="4" id="KW-1185">Reference proteome</keyword>
<protein>
    <submittedName>
        <fullName evidence="3">HpcH/HpaI aldolase/citrate lyase family protein</fullName>
    </submittedName>
</protein>
<dbReference type="SUPFAM" id="SSF51621">
    <property type="entry name" value="Phosphoenolpyruvate/pyruvate domain"/>
    <property type="match status" value="1"/>
</dbReference>
<evidence type="ECO:0000259" key="2">
    <source>
        <dbReference type="Pfam" id="PF03328"/>
    </source>
</evidence>
<dbReference type="Gene3D" id="3.20.20.60">
    <property type="entry name" value="Phosphoenolpyruvate-binding domains"/>
    <property type="match status" value="2"/>
</dbReference>
<dbReference type="Pfam" id="PF03328">
    <property type="entry name" value="HpcH_HpaI"/>
    <property type="match status" value="1"/>
</dbReference>
<comment type="caution">
    <text evidence="3">The sequence shown here is derived from an EMBL/GenBank/DDBJ whole genome shotgun (WGS) entry which is preliminary data.</text>
</comment>
<dbReference type="EMBL" id="JAOQJR010000002">
    <property type="protein sequence ID" value="MCU6737546.1"/>
    <property type="molecule type" value="Genomic_DNA"/>
</dbReference>
<accession>A0ABT2SRU8</accession>
<gene>
    <name evidence="3" type="ORF">OCV55_02460</name>
</gene>
<reference evidence="3 4" key="1">
    <citation type="journal article" date="2021" name="ISME Commun">
        <title>Automated analysis of genomic sequences facilitates high-throughput and comprehensive description of bacteria.</title>
        <authorList>
            <person name="Hitch T.C.A."/>
        </authorList>
    </citation>
    <scope>NUCLEOTIDE SEQUENCE [LARGE SCALE GENOMIC DNA]</scope>
    <source>
        <strain evidence="3 4">H4_15</strain>
    </source>
</reference>
<dbReference type="RefSeq" id="WP_118347769.1">
    <property type="nucleotide sequence ID" value="NZ_JAOQJR010000002.1"/>
</dbReference>
<feature type="domain" description="HpcH/HpaI aldolase/citrate lyase" evidence="2">
    <location>
        <begin position="13"/>
        <end position="151"/>
    </location>
</feature>
<evidence type="ECO:0000256" key="1">
    <source>
        <dbReference type="ARBA" id="ARBA00022723"/>
    </source>
</evidence>
<dbReference type="GO" id="GO:0016829">
    <property type="term" value="F:lyase activity"/>
    <property type="evidence" value="ECO:0007669"/>
    <property type="project" value="UniProtKB-KW"/>
</dbReference>
<evidence type="ECO:0000313" key="4">
    <source>
        <dbReference type="Proteomes" id="UP001208364"/>
    </source>
</evidence>
<dbReference type="InterPro" id="IPR015813">
    <property type="entry name" value="Pyrv/PenolPyrv_kinase-like_dom"/>
</dbReference>
<keyword evidence="1" id="KW-0479">Metal-binding</keyword>
<sequence length="274" mass="31347">MFLKLMYITNSVDVALIAEKYGVDRIWIDLETLGKQERQGHIDSVKSKHSINDIKKISPKLTKSEMLVRVNPINPCSKEEIDKVIEAGADIIMLPMWKSLDDVKNFLTIVDKRVKTTLLLETKEAVECLDEVLENGGFDEIHIGLNDLHLSYHLKFMFELLANGTVEKICNKIKNYNIPYGFGGVARLGEGTLPAEKIIMEHYRLGSSRAILSRSFCNVDKTASLDEVKEIFKENMKTQRLFEEKVMKMSKKDFENNKDELSNCVEKIVKQMEA</sequence>
<proteinExistence type="predicted"/>
<keyword evidence="3" id="KW-0456">Lyase</keyword>
<evidence type="ECO:0000313" key="3">
    <source>
        <dbReference type="EMBL" id="MCU6737546.1"/>
    </source>
</evidence>
<dbReference type="Proteomes" id="UP001208364">
    <property type="component" value="Unassembled WGS sequence"/>
</dbReference>
<organism evidence="3 4">
    <name type="scientific">[Clostridium] ammoniilyticum</name>
    <dbReference type="NCBI Taxonomy" id="2981784"/>
    <lineage>
        <taxon>Bacteria</taxon>
        <taxon>Bacillati</taxon>
        <taxon>Bacillota</taxon>
        <taxon>Erysipelotrichia</taxon>
        <taxon>Erysipelotrichales</taxon>
        <taxon>Coprobacillaceae</taxon>
        <taxon>Faecalibacillus</taxon>
    </lineage>
</organism>
<dbReference type="InterPro" id="IPR005000">
    <property type="entry name" value="Aldolase/citrate-lyase_domain"/>
</dbReference>
<name>A0ABT2SRU8_9FIRM</name>